<dbReference type="OrthoDB" id="2189417at2"/>
<sequence length="104" mass="12649">MEISTIEELYKVLRRRKRDYLFSGPVLDRLSYLNQQTLNQKEEMMWYLGGPIYWWINQRARKKSDLKFGISKIERKIIHIISNYEVTLKNEQCYLVEKESLTND</sequence>
<protein>
    <submittedName>
        <fullName evidence="1">Uncharacterized protein</fullName>
    </submittedName>
</protein>
<name>A0A429ZP09_9ENTE</name>
<proteinExistence type="predicted"/>
<organism evidence="1 2">
    <name type="scientific">Vagococcus salmoninarum</name>
    <dbReference type="NCBI Taxonomy" id="2739"/>
    <lineage>
        <taxon>Bacteria</taxon>
        <taxon>Bacillati</taxon>
        <taxon>Bacillota</taxon>
        <taxon>Bacilli</taxon>
        <taxon>Lactobacillales</taxon>
        <taxon>Enterococcaceae</taxon>
        <taxon>Vagococcus</taxon>
    </lineage>
</organism>
<gene>
    <name evidence="1" type="ORF">CBF35_07655</name>
</gene>
<dbReference type="RefSeq" id="WP_126779743.1">
    <property type="nucleotide sequence ID" value="NZ_CAUQJP010000064.1"/>
</dbReference>
<evidence type="ECO:0000313" key="1">
    <source>
        <dbReference type="EMBL" id="RST95425.1"/>
    </source>
</evidence>
<dbReference type="AlphaFoldDB" id="A0A429ZP09"/>
<accession>A0A429ZP09</accession>
<keyword evidence="2" id="KW-1185">Reference proteome</keyword>
<evidence type="ECO:0000313" key="2">
    <source>
        <dbReference type="Proteomes" id="UP000287239"/>
    </source>
</evidence>
<dbReference type="EMBL" id="NGJU01000010">
    <property type="protein sequence ID" value="RST95425.1"/>
    <property type="molecule type" value="Genomic_DNA"/>
</dbReference>
<reference evidence="1 2" key="1">
    <citation type="submission" date="2017-05" db="EMBL/GenBank/DDBJ databases">
        <title>Vagococcus spp. assemblies.</title>
        <authorList>
            <person name="Gulvik C.A."/>
        </authorList>
    </citation>
    <scope>NUCLEOTIDE SEQUENCE [LARGE SCALE GENOMIC DNA]</scope>
    <source>
        <strain evidence="1 2">NCFB 2777</strain>
    </source>
</reference>
<comment type="caution">
    <text evidence="1">The sequence shown here is derived from an EMBL/GenBank/DDBJ whole genome shotgun (WGS) entry which is preliminary data.</text>
</comment>
<dbReference type="GeneID" id="98568240"/>
<dbReference type="Proteomes" id="UP000287239">
    <property type="component" value="Unassembled WGS sequence"/>
</dbReference>